<feature type="transmembrane region" description="Helical" evidence="1">
    <location>
        <begin position="204"/>
        <end position="227"/>
    </location>
</feature>
<dbReference type="RefSeq" id="WP_416085323.1">
    <property type="nucleotide sequence ID" value="NZ_JBNAUB010000017.1"/>
</dbReference>
<feature type="transmembrane region" description="Helical" evidence="1">
    <location>
        <begin position="96"/>
        <end position="120"/>
    </location>
</feature>
<reference evidence="2 3" key="1">
    <citation type="submission" date="2018-01" db="EMBL/GenBank/DDBJ databases">
        <title>Metagenomic assembled genomes from two thermal pools in the Uzon Caldera, Kamchatka, Russia.</title>
        <authorList>
            <person name="Wilkins L."/>
            <person name="Ettinger C."/>
        </authorList>
    </citation>
    <scope>NUCLEOTIDE SEQUENCE [LARGE SCALE GENOMIC DNA]</scope>
    <source>
        <strain evidence="2">ZAV-07</strain>
    </source>
</reference>
<comment type="caution">
    <text evidence="2">The sequence shown here is derived from an EMBL/GenBank/DDBJ whole genome shotgun (WGS) entry which is preliminary data.</text>
</comment>
<feature type="transmembrane region" description="Helical" evidence="1">
    <location>
        <begin position="72"/>
        <end position="90"/>
    </location>
</feature>
<evidence type="ECO:0000313" key="3">
    <source>
        <dbReference type="Proteomes" id="UP000237040"/>
    </source>
</evidence>
<feature type="transmembrane region" description="Helical" evidence="1">
    <location>
        <begin position="233"/>
        <end position="254"/>
    </location>
</feature>
<evidence type="ECO:0000256" key="1">
    <source>
        <dbReference type="SAM" id="Phobius"/>
    </source>
</evidence>
<accession>A0A2J6WG20</accession>
<feature type="transmembrane region" description="Helical" evidence="1">
    <location>
        <begin position="38"/>
        <end position="60"/>
    </location>
</feature>
<name>A0A2J6WG20_9BACT</name>
<keyword evidence="1" id="KW-0812">Transmembrane</keyword>
<organism evidence="2 3">
    <name type="scientific">Caldisericum exile</name>
    <dbReference type="NCBI Taxonomy" id="693075"/>
    <lineage>
        <taxon>Bacteria</taxon>
        <taxon>Pseudomonadati</taxon>
        <taxon>Caldisericota/Cryosericota group</taxon>
        <taxon>Caldisericota</taxon>
        <taxon>Caldisericia</taxon>
        <taxon>Caldisericales</taxon>
        <taxon>Caldisericaceae</taxon>
        <taxon>Caldisericum</taxon>
    </lineage>
</organism>
<sequence length="259" mass="29604">MDKTIKVSKRIFFEALLVALIPTLTSILNQYLSFKTEISFVGSTLTILGQYILSSLILLLITLIEKNDVKELFLISLLLNSIVFILRLLASTMPDFLSQVFNIFLPITYIGIETIFLASIPFVENFSQIAPFYGILTIVALKFIINYFVMVPVLNRLEDIHVVILLIFVSQLIPMVLFARLPFELTKYPFFEAIKRSLFDFKKYFRAATTVGSIYSIIVAVVSVFGAIASSQIIIPIILNYISVIVFVYFFIWISEYER</sequence>
<keyword evidence="1" id="KW-1133">Transmembrane helix</keyword>
<keyword evidence="1" id="KW-0472">Membrane</keyword>
<dbReference type="Proteomes" id="UP000237040">
    <property type="component" value="Unassembled WGS sequence"/>
</dbReference>
<feature type="transmembrane region" description="Helical" evidence="1">
    <location>
        <begin position="132"/>
        <end position="154"/>
    </location>
</feature>
<dbReference type="AlphaFoldDB" id="A0A2J6WG20"/>
<evidence type="ECO:0000313" key="2">
    <source>
        <dbReference type="EMBL" id="PMP68985.1"/>
    </source>
</evidence>
<dbReference type="EMBL" id="PNIL01000002">
    <property type="protein sequence ID" value="PMP68985.1"/>
    <property type="molecule type" value="Genomic_DNA"/>
</dbReference>
<feature type="transmembrane region" description="Helical" evidence="1">
    <location>
        <begin position="160"/>
        <end position="183"/>
    </location>
</feature>
<proteinExistence type="predicted"/>
<protein>
    <submittedName>
        <fullName evidence="2">Uncharacterized protein</fullName>
    </submittedName>
</protein>
<feature type="transmembrane region" description="Helical" evidence="1">
    <location>
        <begin position="12"/>
        <end position="32"/>
    </location>
</feature>
<gene>
    <name evidence="2" type="ORF">C0189_00120</name>
</gene>